<evidence type="ECO:0000313" key="6">
    <source>
        <dbReference type="EMBL" id="MDY5133851.1"/>
    </source>
</evidence>
<dbReference type="NCBIfam" id="NF033544">
    <property type="entry name" value="transpos_IS1249"/>
    <property type="match status" value="1"/>
</dbReference>
<evidence type="ECO:0000313" key="7">
    <source>
        <dbReference type="Proteomes" id="UP001275049"/>
    </source>
</evidence>
<comment type="caution">
    <text evidence="6">The sequence shown here is derived from an EMBL/GenBank/DDBJ whole genome shotgun (WGS) entry which is preliminary data.</text>
</comment>
<dbReference type="Proteomes" id="UP001275049">
    <property type="component" value="Unassembled WGS sequence"/>
</dbReference>
<keyword evidence="7" id="KW-1185">Reference proteome</keyword>
<evidence type="ECO:0000256" key="1">
    <source>
        <dbReference type="ARBA" id="ARBA00002190"/>
    </source>
</evidence>
<comment type="function">
    <text evidence="1">Required for the transposition of the insertion element.</text>
</comment>
<dbReference type="RefSeq" id="WP_281257397.1">
    <property type="nucleotide sequence ID" value="NZ_JAWNGA010000030.1"/>
</dbReference>
<organism evidence="6 7">
    <name type="scientific">Actinotignum urinale</name>
    <dbReference type="NCBI Taxonomy" id="190146"/>
    <lineage>
        <taxon>Bacteria</taxon>
        <taxon>Bacillati</taxon>
        <taxon>Actinomycetota</taxon>
        <taxon>Actinomycetes</taxon>
        <taxon>Actinomycetales</taxon>
        <taxon>Actinomycetaceae</taxon>
        <taxon>Actinotignum</taxon>
    </lineage>
</organism>
<sequence length="369" mass="42755">MLFFCQVPMVKNGHHPSGVQRWKCAKCDTQKTHRIDTSAKDLNMFISWLLGNTTMAQMPGKGRTFRRKTRKFWDIWPLSPVVDEKFGVIYLDGIHLGRKAVVLIARNDEHVLGWYVARNERTVAWKALLERIAAPDVVVCDGGSGLKTALAKCWSSSRVQRCTFHVFNQIKTATTMRPKLPASKEMYQLGKQLIRVKTPSQASEWLTKWGNWYTKYAEFLDEKSYDENGTWRYTHERVRSARNRVHKLIKQGTLFTYLDPDLTGYLGVLPAMNNKIEGATNATLRQMLFQHRGMSLARRIKAIFWHCYMHSPNPLPVAQILKVMPTDASIERVYQQIRQVPQIQDLPQWGDKITWADLHHTTPWTNAWD</sequence>
<evidence type="ECO:0000256" key="3">
    <source>
        <dbReference type="ARBA" id="ARBA00022578"/>
    </source>
</evidence>
<reference evidence="6 7" key="1">
    <citation type="submission" date="2023-10" db="EMBL/GenBank/DDBJ databases">
        <title>Whole Genome based description of the genera Actinobaculum and Actinotignum reveals a complex phylogenetic relationship within the species included in the genus Actinotignum.</title>
        <authorList>
            <person name="Jensen C.S."/>
            <person name="Dargis R."/>
            <person name="Kemp M."/>
            <person name="Christensen J.J."/>
        </authorList>
    </citation>
    <scope>NUCLEOTIDE SEQUENCE [LARGE SCALE GENOMIC DNA]</scope>
    <source>
        <strain evidence="6 7">SLA_B974</strain>
    </source>
</reference>
<keyword evidence="3" id="KW-0815">Transposition</keyword>
<evidence type="ECO:0000256" key="2">
    <source>
        <dbReference type="ARBA" id="ARBA00010961"/>
    </source>
</evidence>
<dbReference type="InterPro" id="IPR048004">
    <property type="entry name" value="IS1249_transpos"/>
</dbReference>
<dbReference type="InterPro" id="IPR001207">
    <property type="entry name" value="Transposase_mutator"/>
</dbReference>
<proteinExistence type="inferred from homology"/>
<keyword evidence="4" id="KW-0238">DNA-binding</keyword>
<dbReference type="Pfam" id="PF00872">
    <property type="entry name" value="Transposase_mut"/>
    <property type="match status" value="1"/>
</dbReference>
<accession>A0ABU5G948</accession>
<protein>
    <submittedName>
        <fullName evidence="6">IS1249 family transposase</fullName>
    </submittedName>
</protein>
<evidence type="ECO:0000256" key="4">
    <source>
        <dbReference type="ARBA" id="ARBA00023125"/>
    </source>
</evidence>
<evidence type="ECO:0000256" key="5">
    <source>
        <dbReference type="ARBA" id="ARBA00023172"/>
    </source>
</evidence>
<gene>
    <name evidence="6" type="ORF">R6G86_08980</name>
</gene>
<dbReference type="EMBL" id="JAWNGA010000030">
    <property type="protein sequence ID" value="MDY5133851.1"/>
    <property type="molecule type" value="Genomic_DNA"/>
</dbReference>
<keyword evidence="5" id="KW-0233">DNA recombination</keyword>
<name>A0ABU5G948_9ACTO</name>
<comment type="similarity">
    <text evidence="2">Belongs to the transposase mutator family.</text>
</comment>